<keyword evidence="2" id="KW-1185">Reference proteome</keyword>
<comment type="caution">
    <text evidence="1">The sequence shown here is derived from an EMBL/GenBank/DDBJ whole genome shotgun (WGS) entry which is preliminary data.</text>
</comment>
<name>A0ABV5WLV8_9BACI</name>
<accession>A0ABV5WLV8</accession>
<evidence type="ECO:0000313" key="1">
    <source>
        <dbReference type="EMBL" id="MFB9761574.1"/>
    </source>
</evidence>
<evidence type="ECO:0000313" key="2">
    <source>
        <dbReference type="Proteomes" id="UP001589609"/>
    </source>
</evidence>
<protein>
    <submittedName>
        <fullName evidence="1">Fur-regulated basic protein FbpA</fullName>
    </submittedName>
</protein>
<sequence length="55" mass="6742">MSNLLRKAVERQKRFYIERLLEAGIYKKSNVHLYEMTLSDLKQVYQSYRHSQQHL</sequence>
<reference evidence="1 2" key="1">
    <citation type="submission" date="2024-09" db="EMBL/GenBank/DDBJ databases">
        <authorList>
            <person name="Sun Q."/>
            <person name="Mori K."/>
        </authorList>
    </citation>
    <scope>NUCLEOTIDE SEQUENCE [LARGE SCALE GENOMIC DNA]</scope>
    <source>
        <strain evidence="1 2">JCM 11201</strain>
    </source>
</reference>
<dbReference type="Proteomes" id="UP001589609">
    <property type="component" value="Unassembled WGS sequence"/>
</dbReference>
<dbReference type="RefSeq" id="WP_129728443.1">
    <property type="nucleotide sequence ID" value="NZ_JAPCYI010000001.1"/>
</dbReference>
<dbReference type="Pfam" id="PF13076">
    <property type="entry name" value="Fur_reg_FbpA"/>
    <property type="match status" value="1"/>
</dbReference>
<organism evidence="1 2">
    <name type="scientific">Ectobacillus funiculus</name>
    <dbReference type="NCBI Taxonomy" id="137993"/>
    <lineage>
        <taxon>Bacteria</taxon>
        <taxon>Bacillati</taxon>
        <taxon>Bacillota</taxon>
        <taxon>Bacilli</taxon>
        <taxon>Bacillales</taxon>
        <taxon>Bacillaceae</taxon>
        <taxon>Ectobacillus</taxon>
    </lineage>
</organism>
<proteinExistence type="predicted"/>
<dbReference type="EMBL" id="JBHMAF010000194">
    <property type="protein sequence ID" value="MFB9761574.1"/>
    <property type="molecule type" value="Genomic_DNA"/>
</dbReference>
<dbReference type="InterPro" id="IPR025072">
    <property type="entry name" value="Fur_reg_FbpA"/>
</dbReference>
<gene>
    <name evidence="1" type="ORF">ACFFMS_25365</name>
</gene>